<evidence type="ECO:0000313" key="1">
    <source>
        <dbReference type="EMBL" id="GAI37334.1"/>
    </source>
</evidence>
<name>X1Q277_9ZZZZ</name>
<dbReference type="AlphaFoldDB" id="X1Q277"/>
<organism evidence="1">
    <name type="scientific">marine sediment metagenome</name>
    <dbReference type="NCBI Taxonomy" id="412755"/>
    <lineage>
        <taxon>unclassified sequences</taxon>
        <taxon>metagenomes</taxon>
        <taxon>ecological metagenomes</taxon>
    </lineage>
</organism>
<gene>
    <name evidence="1" type="ORF">S06H3_49709</name>
</gene>
<reference evidence="1" key="1">
    <citation type="journal article" date="2014" name="Front. Microbiol.">
        <title>High frequency of phylogenetically diverse reductive dehalogenase-homologous genes in deep subseafloor sedimentary metagenomes.</title>
        <authorList>
            <person name="Kawai M."/>
            <person name="Futagami T."/>
            <person name="Toyoda A."/>
            <person name="Takaki Y."/>
            <person name="Nishi S."/>
            <person name="Hori S."/>
            <person name="Arai W."/>
            <person name="Tsubouchi T."/>
            <person name="Morono Y."/>
            <person name="Uchiyama I."/>
            <person name="Ito T."/>
            <person name="Fujiyama A."/>
            <person name="Inagaki F."/>
            <person name="Takami H."/>
        </authorList>
    </citation>
    <scope>NUCLEOTIDE SEQUENCE</scope>
    <source>
        <strain evidence="1">Expedition CK06-06</strain>
    </source>
</reference>
<dbReference type="EMBL" id="BARV01031410">
    <property type="protein sequence ID" value="GAI37334.1"/>
    <property type="molecule type" value="Genomic_DNA"/>
</dbReference>
<sequence length="77" mass="8711">EEIIQRRRIEPFADMQDLKTELFRYSDSIGECEKYITTVSRFFTIRVTAVSGVAKASTVIAITKDGTRIKRVAVING</sequence>
<comment type="caution">
    <text evidence="1">The sequence shown here is derived from an EMBL/GenBank/DDBJ whole genome shotgun (WGS) entry which is preliminary data.</text>
</comment>
<protein>
    <submittedName>
        <fullName evidence="1">Uncharacterized protein</fullName>
    </submittedName>
</protein>
<feature type="non-terminal residue" evidence="1">
    <location>
        <position position="1"/>
    </location>
</feature>
<accession>X1Q277</accession>
<proteinExistence type="predicted"/>